<accession>A0A4Z1FTP0</accession>
<comment type="caution">
    <text evidence="2">The sequence shown here is derived from an EMBL/GenBank/DDBJ whole genome shotgun (WGS) entry which is preliminary data.</text>
</comment>
<keyword evidence="1" id="KW-0472">Membrane</keyword>
<dbReference type="Proteomes" id="UP000297910">
    <property type="component" value="Unassembled WGS sequence"/>
</dbReference>
<evidence type="ECO:0000256" key="1">
    <source>
        <dbReference type="SAM" id="Phobius"/>
    </source>
</evidence>
<dbReference type="AlphaFoldDB" id="A0A4Z1FTP0"/>
<gene>
    <name evidence="2" type="ORF">BPAE_0032g00490</name>
</gene>
<dbReference type="EMBL" id="PQXI01000032">
    <property type="protein sequence ID" value="TGO28106.1"/>
    <property type="molecule type" value="Genomic_DNA"/>
</dbReference>
<protein>
    <submittedName>
        <fullName evidence="2">Uncharacterized protein</fullName>
    </submittedName>
</protein>
<name>A0A4Z1FTP0_9HELO</name>
<evidence type="ECO:0000313" key="2">
    <source>
        <dbReference type="EMBL" id="TGO28106.1"/>
    </source>
</evidence>
<evidence type="ECO:0000313" key="3">
    <source>
        <dbReference type="Proteomes" id="UP000297910"/>
    </source>
</evidence>
<dbReference type="PANTHER" id="PTHR35041">
    <property type="entry name" value="MEDIATOR OF RNA POLYMERASE II TRANSCRIPTION SUBUNIT 1"/>
    <property type="match status" value="1"/>
</dbReference>
<keyword evidence="3" id="KW-1185">Reference proteome</keyword>
<keyword evidence="1" id="KW-0812">Transmembrane</keyword>
<reference evidence="2 3" key="1">
    <citation type="submission" date="2017-12" db="EMBL/GenBank/DDBJ databases">
        <title>Comparative genomics of Botrytis spp.</title>
        <authorList>
            <person name="Valero-Jimenez C.A."/>
            <person name="Tapia P."/>
            <person name="Veloso J."/>
            <person name="Silva-Moreno E."/>
            <person name="Staats M."/>
            <person name="Valdes J.H."/>
            <person name="Van Kan J.A.L."/>
        </authorList>
    </citation>
    <scope>NUCLEOTIDE SEQUENCE [LARGE SCALE GENOMIC DNA]</scope>
    <source>
        <strain evidence="2 3">Bp0003</strain>
    </source>
</reference>
<organism evidence="2 3">
    <name type="scientific">Botrytis paeoniae</name>
    <dbReference type="NCBI Taxonomy" id="278948"/>
    <lineage>
        <taxon>Eukaryota</taxon>
        <taxon>Fungi</taxon>
        <taxon>Dikarya</taxon>
        <taxon>Ascomycota</taxon>
        <taxon>Pezizomycotina</taxon>
        <taxon>Leotiomycetes</taxon>
        <taxon>Helotiales</taxon>
        <taxon>Sclerotiniaceae</taxon>
        <taxon>Botrytis</taxon>
    </lineage>
</organism>
<feature type="transmembrane region" description="Helical" evidence="1">
    <location>
        <begin position="456"/>
        <end position="479"/>
    </location>
</feature>
<dbReference type="PANTHER" id="PTHR35041:SF6">
    <property type="entry name" value="FORMYLMETHIONINE DEFORMYLASE-LIKE PROTEIN-RELATED"/>
    <property type="match status" value="1"/>
</dbReference>
<proteinExistence type="predicted"/>
<keyword evidence="1" id="KW-1133">Transmembrane helix</keyword>
<sequence>MQVLWRALTTAKTGAKLADIDIAFSLLQDIIGLFSVSVWRLQVLLFPMAAIFWLIPIPSIFTPGTLSIQSAPITPNDTESRQVPQLNFVNPNFVKFSGATTSYFEYQGPSKLVERIAAATAAQGKILTITPAIEHLNASWSIDFWGPSVHCGNNVEPDRTVILENYVSFLQATGAPPLTYFSWGVRAPNETLPFYNISGGMTLNDFTLSKFNPLAMFLAFTNDSDSLVDISANKWSNASIVSKGGWSQIFVNMIIIRCDLLNSSYNLDFQYTNGRQTIAVSKDVATQAIAISPETNFSYPITSDETSTDDPCRTSNYNIYTCYNKIGAQKVSYQSIKDAFNNLLFGSIVFESEVSNSFITQTVLMDTIELQFLGNQPLKIAGLIRSSDVLHMDSLFQPRGHLVHALERLFENITVSMLSETYLQSDVTWPSASPLSVNVTFQIYGNTYFYDARTLWLAYGLQISFAALAVVIGCISIWLNGVSYDANFSTVLRMCRVDMDNIASGHNKDPGKRSSYEDSGGKPLPKCLAETVVHLHARNIKTSRRSSLKHPNEGILEPSTEIINATLLESGGYEIEGLDQVRLILASETMS</sequence>